<evidence type="ECO:0000313" key="3">
    <source>
        <dbReference type="EMBL" id="KAH8039625.1"/>
    </source>
</evidence>
<protein>
    <submittedName>
        <fullName evidence="3">Uncharacterized protein</fullName>
    </submittedName>
</protein>
<feature type="region of interest" description="Disordered" evidence="1">
    <location>
        <begin position="1"/>
        <end position="23"/>
    </location>
</feature>
<feature type="compositionally biased region" description="Basic and acidic residues" evidence="1">
    <location>
        <begin position="14"/>
        <end position="23"/>
    </location>
</feature>
<organism evidence="3 4">
    <name type="scientific">Rhipicephalus microplus</name>
    <name type="common">Cattle tick</name>
    <name type="synonym">Boophilus microplus</name>
    <dbReference type="NCBI Taxonomy" id="6941"/>
    <lineage>
        <taxon>Eukaryota</taxon>
        <taxon>Metazoa</taxon>
        <taxon>Ecdysozoa</taxon>
        <taxon>Arthropoda</taxon>
        <taxon>Chelicerata</taxon>
        <taxon>Arachnida</taxon>
        <taxon>Acari</taxon>
        <taxon>Parasitiformes</taxon>
        <taxon>Ixodida</taxon>
        <taxon>Ixodoidea</taxon>
        <taxon>Ixodidae</taxon>
        <taxon>Rhipicephalinae</taxon>
        <taxon>Rhipicephalus</taxon>
        <taxon>Boophilus</taxon>
    </lineage>
</organism>
<gene>
    <name evidence="3" type="ORF">HPB51_007825</name>
</gene>
<reference evidence="3" key="2">
    <citation type="submission" date="2021-09" db="EMBL/GenBank/DDBJ databases">
        <authorList>
            <person name="Jia N."/>
            <person name="Wang J."/>
            <person name="Shi W."/>
            <person name="Du L."/>
            <person name="Sun Y."/>
            <person name="Zhan W."/>
            <person name="Jiang J."/>
            <person name="Wang Q."/>
            <person name="Zhang B."/>
            <person name="Ji P."/>
            <person name="Sakyi L.B."/>
            <person name="Cui X."/>
            <person name="Yuan T."/>
            <person name="Jiang B."/>
            <person name="Yang W."/>
            <person name="Lam T.T.-Y."/>
            <person name="Chang Q."/>
            <person name="Ding S."/>
            <person name="Wang X."/>
            <person name="Zhu J."/>
            <person name="Ruan X."/>
            <person name="Zhao L."/>
            <person name="Wei J."/>
            <person name="Que T."/>
            <person name="Du C."/>
            <person name="Cheng J."/>
            <person name="Dai P."/>
            <person name="Han X."/>
            <person name="Huang E."/>
            <person name="Gao Y."/>
            <person name="Liu J."/>
            <person name="Shao H."/>
            <person name="Ye R."/>
            <person name="Li L."/>
            <person name="Wei W."/>
            <person name="Wang X."/>
            <person name="Wang C."/>
            <person name="Huo Q."/>
            <person name="Li W."/>
            <person name="Guo W."/>
            <person name="Chen H."/>
            <person name="Chen S."/>
            <person name="Zhou L."/>
            <person name="Zhou L."/>
            <person name="Ni X."/>
            <person name="Tian J."/>
            <person name="Zhou Y."/>
            <person name="Sheng Y."/>
            <person name="Liu T."/>
            <person name="Pan Y."/>
            <person name="Xia L."/>
            <person name="Li J."/>
            <person name="Zhao F."/>
            <person name="Cao W."/>
        </authorList>
    </citation>
    <scope>NUCLEOTIDE SEQUENCE</scope>
    <source>
        <strain evidence="3">Rmic-2018</strain>
        <tissue evidence="3">Larvae</tissue>
    </source>
</reference>
<proteinExistence type="predicted"/>
<keyword evidence="2" id="KW-1133">Transmembrane helix</keyword>
<reference evidence="3" key="1">
    <citation type="journal article" date="2020" name="Cell">
        <title>Large-Scale Comparative Analyses of Tick Genomes Elucidate Their Genetic Diversity and Vector Capacities.</title>
        <authorList>
            <consortium name="Tick Genome and Microbiome Consortium (TIGMIC)"/>
            <person name="Jia N."/>
            <person name="Wang J."/>
            <person name="Shi W."/>
            <person name="Du L."/>
            <person name="Sun Y."/>
            <person name="Zhan W."/>
            <person name="Jiang J.F."/>
            <person name="Wang Q."/>
            <person name="Zhang B."/>
            <person name="Ji P."/>
            <person name="Bell-Sakyi L."/>
            <person name="Cui X.M."/>
            <person name="Yuan T.T."/>
            <person name="Jiang B.G."/>
            <person name="Yang W.F."/>
            <person name="Lam T.T."/>
            <person name="Chang Q.C."/>
            <person name="Ding S.J."/>
            <person name="Wang X.J."/>
            <person name="Zhu J.G."/>
            <person name="Ruan X.D."/>
            <person name="Zhao L."/>
            <person name="Wei J.T."/>
            <person name="Ye R.Z."/>
            <person name="Que T.C."/>
            <person name="Du C.H."/>
            <person name="Zhou Y.H."/>
            <person name="Cheng J.X."/>
            <person name="Dai P.F."/>
            <person name="Guo W.B."/>
            <person name="Han X.H."/>
            <person name="Huang E.J."/>
            <person name="Li L.F."/>
            <person name="Wei W."/>
            <person name="Gao Y.C."/>
            <person name="Liu J.Z."/>
            <person name="Shao H.Z."/>
            <person name="Wang X."/>
            <person name="Wang C.C."/>
            <person name="Yang T.C."/>
            <person name="Huo Q.B."/>
            <person name="Li W."/>
            <person name="Chen H.Y."/>
            <person name="Chen S.E."/>
            <person name="Zhou L.G."/>
            <person name="Ni X.B."/>
            <person name="Tian J.H."/>
            <person name="Sheng Y."/>
            <person name="Liu T."/>
            <person name="Pan Y.S."/>
            <person name="Xia L.Y."/>
            <person name="Li J."/>
            <person name="Zhao F."/>
            <person name="Cao W.C."/>
        </authorList>
    </citation>
    <scope>NUCLEOTIDE SEQUENCE</scope>
    <source>
        <strain evidence="3">Rmic-2018</strain>
    </source>
</reference>
<feature type="transmembrane region" description="Helical" evidence="2">
    <location>
        <begin position="31"/>
        <end position="53"/>
    </location>
</feature>
<dbReference type="AlphaFoldDB" id="A0A9J6EZ77"/>
<keyword evidence="2" id="KW-0812">Transmembrane</keyword>
<accession>A0A9J6EZ77</accession>
<dbReference type="EMBL" id="JABSTU010000001">
    <property type="protein sequence ID" value="KAH8039625.1"/>
    <property type="molecule type" value="Genomic_DNA"/>
</dbReference>
<keyword evidence="2" id="KW-0472">Membrane</keyword>
<evidence type="ECO:0000256" key="2">
    <source>
        <dbReference type="SAM" id="Phobius"/>
    </source>
</evidence>
<evidence type="ECO:0000313" key="4">
    <source>
        <dbReference type="Proteomes" id="UP000821866"/>
    </source>
</evidence>
<dbReference type="Proteomes" id="UP000821866">
    <property type="component" value="Chromosome 1"/>
</dbReference>
<keyword evidence="4" id="KW-1185">Reference proteome</keyword>
<comment type="caution">
    <text evidence="3">The sequence shown here is derived from an EMBL/GenBank/DDBJ whole genome shotgun (WGS) entry which is preliminary data.</text>
</comment>
<sequence length="180" mass="20065">MKQGSDEGALYKPRFSEDDPEEKREHNVMNLSLLFLIAAGPGLCCAMILFLIASKQSAENYFSTGLGGGSHHHPSLDLLLHHTMCLRHPRDPHSTCDHLKPQVVTYAYRTFADSWHSGCGRNSTKRKTHAMTSTATFAEPTEERDSCRKQVQWPILAQPSRSSKLSASGLGWNDDLQVLD</sequence>
<name>A0A9J6EZ77_RHIMP</name>
<evidence type="ECO:0000256" key="1">
    <source>
        <dbReference type="SAM" id="MobiDB-lite"/>
    </source>
</evidence>